<evidence type="ECO:0000313" key="1">
    <source>
        <dbReference type="EMBL" id="AMO37707.1"/>
    </source>
</evidence>
<gene>
    <name evidence="1" type="ORF">AC731_012630</name>
</gene>
<name>A0A127K6X0_9RHOO</name>
<dbReference type="Proteomes" id="UP000036902">
    <property type="component" value="Chromosome"/>
</dbReference>
<organism evidence="1 2">
    <name type="scientific">Thauera humireducens</name>
    <dbReference type="NCBI Taxonomy" id="1134435"/>
    <lineage>
        <taxon>Bacteria</taxon>
        <taxon>Pseudomonadati</taxon>
        <taxon>Pseudomonadota</taxon>
        <taxon>Betaproteobacteria</taxon>
        <taxon>Rhodocyclales</taxon>
        <taxon>Zoogloeaceae</taxon>
        <taxon>Thauera</taxon>
    </lineage>
</organism>
<dbReference type="InterPro" id="IPR018912">
    <property type="entry name" value="DUF2478"/>
</dbReference>
<accession>A0A127K6X0</accession>
<dbReference type="AlphaFoldDB" id="A0A127K6X0"/>
<dbReference type="Pfam" id="PF10649">
    <property type="entry name" value="DUF2478"/>
    <property type="match status" value="1"/>
</dbReference>
<reference evidence="2" key="1">
    <citation type="submission" date="2016-03" db="EMBL/GenBank/DDBJ databases">
        <authorList>
            <person name="Ma C."/>
            <person name="Zhou S."/>
            <person name="Yang G."/>
        </authorList>
    </citation>
    <scope>NUCLEOTIDE SEQUENCE [LARGE SCALE GENOMIC DNA]</scope>
    <source>
        <strain evidence="2">SgZ-1</strain>
    </source>
</reference>
<dbReference type="RefSeq" id="WP_004291721.1">
    <property type="nucleotide sequence ID" value="NZ_CP014646.1"/>
</dbReference>
<evidence type="ECO:0000313" key="2">
    <source>
        <dbReference type="Proteomes" id="UP000036902"/>
    </source>
</evidence>
<evidence type="ECO:0008006" key="3">
    <source>
        <dbReference type="Google" id="ProtNLM"/>
    </source>
</evidence>
<dbReference type="EMBL" id="CP014646">
    <property type="protein sequence ID" value="AMO37707.1"/>
    <property type="molecule type" value="Genomic_DNA"/>
</dbReference>
<dbReference type="KEGG" id="thu:AC731_012630"/>
<proteinExistence type="predicted"/>
<protein>
    <recommendedName>
        <fullName evidence="3">Molybdenum ABC transporter ATP-binding protein</fullName>
    </recommendedName>
</protein>
<keyword evidence="2" id="KW-1185">Reference proteome</keyword>
<dbReference type="STRING" id="1134435.AC731_012630"/>
<sequence>MPAHAIAAVVYTPADNIEALLAQAARELAARGVKLGGVLQHDIAGVIDDPCAMELENLETGESIPLSQELGRGSVACRVDPDALARGSVAVRGAIARGVGLVIINKFGAQEVSGAGLRDEMAETVLAGVPLLTAVGERFLDEWGAFTGGDSVLLPPTLEAILQWWSALQSQA</sequence>